<dbReference type="Pfam" id="PF12802">
    <property type="entry name" value="MarR_2"/>
    <property type="match status" value="1"/>
</dbReference>
<dbReference type="RefSeq" id="WP_045259227.1">
    <property type="nucleotide sequence ID" value="NZ_JYJB01000010.1"/>
</dbReference>
<dbReference type="PANTHER" id="PTHR33164:SF43">
    <property type="entry name" value="HTH-TYPE TRANSCRIPTIONAL REPRESSOR YETL"/>
    <property type="match status" value="1"/>
</dbReference>
<keyword evidence="3" id="KW-1185">Reference proteome</keyword>
<dbReference type="Gene3D" id="1.10.10.10">
    <property type="entry name" value="Winged helix-like DNA-binding domain superfamily/Winged helix DNA-binding domain"/>
    <property type="match status" value="1"/>
</dbReference>
<dbReference type="InterPro" id="IPR039422">
    <property type="entry name" value="MarR/SlyA-like"/>
</dbReference>
<organism evidence="2 3">
    <name type="scientific">Microbacterium hydrocarbonoxydans</name>
    <dbReference type="NCBI Taxonomy" id="273678"/>
    <lineage>
        <taxon>Bacteria</taxon>
        <taxon>Bacillati</taxon>
        <taxon>Actinomycetota</taxon>
        <taxon>Actinomycetes</taxon>
        <taxon>Micrococcales</taxon>
        <taxon>Microbacteriaceae</taxon>
        <taxon>Microbacterium</taxon>
    </lineage>
</organism>
<reference evidence="2 3" key="1">
    <citation type="submission" date="2015-02" db="EMBL/GenBank/DDBJ databases">
        <title>Draft genome sequences of ten Microbacterium spp. with emphasis on heavy metal contaminated environments.</title>
        <authorList>
            <person name="Corretto E."/>
        </authorList>
    </citation>
    <scope>NUCLEOTIDE SEQUENCE [LARGE SCALE GENOMIC DNA]</scope>
    <source>
        <strain evidence="2 3">SA35</strain>
    </source>
</reference>
<dbReference type="InterPro" id="IPR000835">
    <property type="entry name" value="HTH_MarR-typ"/>
</dbReference>
<evidence type="ECO:0000313" key="2">
    <source>
        <dbReference type="EMBL" id="KJL46389.1"/>
    </source>
</evidence>
<evidence type="ECO:0000313" key="3">
    <source>
        <dbReference type="Proteomes" id="UP000033900"/>
    </source>
</evidence>
<dbReference type="InterPro" id="IPR036390">
    <property type="entry name" value="WH_DNA-bd_sf"/>
</dbReference>
<accession>A0A0M2HI55</accession>
<dbReference type="SMART" id="SM00347">
    <property type="entry name" value="HTH_MARR"/>
    <property type="match status" value="1"/>
</dbReference>
<dbReference type="EMBL" id="JYJB01000010">
    <property type="protein sequence ID" value="KJL46389.1"/>
    <property type="molecule type" value="Genomic_DNA"/>
</dbReference>
<dbReference type="GO" id="GO:0003700">
    <property type="term" value="F:DNA-binding transcription factor activity"/>
    <property type="evidence" value="ECO:0007669"/>
    <property type="project" value="InterPro"/>
</dbReference>
<dbReference type="InterPro" id="IPR036388">
    <property type="entry name" value="WH-like_DNA-bd_sf"/>
</dbReference>
<feature type="domain" description="HTH marR-type" evidence="1">
    <location>
        <begin position="1"/>
        <end position="137"/>
    </location>
</feature>
<dbReference type="GO" id="GO:0006950">
    <property type="term" value="P:response to stress"/>
    <property type="evidence" value="ECO:0007669"/>
    <property type="project" value="TreeGrafter"/>
</dbReference>
<proteinExistence type="predicted"/>
<name>A0A0M2HI55_9MICO</name>
<dbReference type="PROSITE" id="PS50995">
    <property type="entry name" value="HTH_MARR_2"/>
    <property type="match status" value="1"/>
</dbReference>
<gene>
    <name evidence="2" type="ORF">RS84_03021</name>
</gene>
<comment type="caution">
    <text evidence="2">The sequence shown here is derived from an EMBL/GenBank/DDBJ whole genome shotgun (WGS) entry which is preliminary data.</text>
</comment>
<evidence type="ECO:0000259" key="1">
    <source>
        <dbReference type="PROSITE" id="PS50995"/>
    </source>
</evidence>
<dbReference type="AlphaFoldDB" id="A0A0M2HI55"/>
<sequence>MFFAELPTWVLSQAHLRAHSILTAKLVAVGARVYDHRILDVLDRNPEPLSQVGIGTLARLDRRDVTLTLTTLEEEGYVVRRPDPDDARRNVVELTPEGRERQRLLAALAADAQEDVLAPLDADARGAFLGALALLAGSRSLLGTEA</sequence>
<dbReference type="PANTHER" id="PTHR33164">
    <property type="entry name" value="TRANSCRIPTIONAL REGULATOR, MARR FAMILY"/>
    <property type="match status" value="1"/>
</dbReference>
<protein>
    <submittedName>
        <fullName evidence="2">MarR family protein</fullName>
    </submittedName>
</protein>
<dbReference type="SUPFAM" id="SSF46785">
    <property type="entry name" value="Winged helix' DNA-binding domain"/>
    <property type="match status" value="1"/>
</dbReference>
<dbReference type="Proteomes" id="UP000033900">
    <property type="component" value="Unassembled WGS sequence"/>
</dbReference>